<keyword evidence="5 7" id="KW-0450">Lipoyl</keyword>
<comment type="subunit">
    <text evidence="3">Forms a 24-polypeptide structural core with octahedral symmetry.</text>
</comment>
<proteinExistence type="inferred from homology"/>
<organism evidence="11 12">
    <name type="scientific">Alishewanella tabrizica</name>
    <dbReference type="NCBI Taxonomy" id="671278"/>
    <lineage>
        <taxon>Bacteria</taxon>
        <taxon>Pseudomonadati</taxon>
        <taxon>Pseudomonadota</taxon>
        <taxon>Gammaproteobacteria</taxon>
        <taxon>Alteromonadales</taxon>
        <taxon>Alteromonadaceae</taxon>
        <taxon>Alishewanella</taxon>
    </lineage>
</organism>
<dbReference type="Gene3D" id="4.10.320.10">
    <property type="entry name" value="E3-binding domain"/>
    <property type="match status" value="1"/>
</dbReference>
<evidence type="ECO:0000256" key="6">
    <source>
        <dbReference type="ARBA" id="ARBA00023315"/>
    </source>
</evidence>
<evidence type="ECO:0000256" key="7">
    <source>
        <dbReference type="RuleBase" id="RU003423"/>
    </source>
</evidence>
<comment type="caution">
    <text evidence="11">The sequence shown here is derived from an EMBL/GenBank/DDBJ whole genome shotgun (WGS) entry which is preliminary data.</text>
</comment>
<dbReference type="Proteomes" id="UP000634667">
    <property type="component" value="Unassembled WGS sequence"/>
</dbReference>
<keyword evidence="6 7" id="KW-0012">Acyltransferase</keyword>
<dbReference type="EC" id="2.3.1.-" evidence="7"/>
<keyword evidence="12" id="KW-1185">Reference proteome</keyword>
<dbReference type="InterPro" id="IPR036625">
    <property type="entry name" value="E3-bd_dom_sf"/>
</dbReference>
<dbReference type="InterPro" id="IPR001078">
    <property type="entry name" value="2-oxoacid_DH_actylTfrase"/>
</dbReference>
<keyword evidence="4 7" id="KW-0808">Transferase</keyword>
<dbReference type="PROSITE" id="PS50968">
    <property type="entry name" value="BIOTINYL_LIPOYL"/>
    <property type="match status" value="2"/>
</dbReference>
<dbReference type="RefSeq" id="WP_189483517.1">
    <property type="nucleotide sequence ID" value="NZ_BMYR01000010.1"/>
</dbReference>
<evidence type="ECO:0000256" key="4">
    <source>
        <dbReference type="ARBA" id="ARBA00022679"/>
    </source>
</evidence>
<evidence type="ECO:0000256" key="3">
    <source>
        <dbReference type="ARBA" id="ARBA00011484"/>
    </source>
</evidence>
<evidence type="ECO:0000259" key="9">
    <source>
        <dbReference type="PROSITE" id="PS50968"/>
    </source>
</evidence>
<dbReference type="InterPro" id="IPR011053">
    <property type="entry name" value="Single_hybrid_motif"/>
</dbReference>
<comment type="cofactor">
    <cofactor evidence="1 7">
        <name>(R)-lipoate</name>
        <dbReference type="ChEBI" id="CHEBI:83088"/>
    </cofactor>
</comment>
<evidence type="ECO:0000256" key="8">
    <source>
        <dbReference type="SAM" id="MobiDB-lite"/>
    </source>
</evidence>
<feature type="region of interest" description="Disordered" evidence="8">
    <location>
        <begin position="228"/>
        <end position="258"/>
    </location>
</feature>
<dbReference type="PANTHER" id="PTHR43178:SF5">
    <property type="entry name" value="LIPOAMIDE ACYLTRANSFERASE COMPONENT OF BRANCHED-CHAIN ALPHA-KETO ACID DEHYDROGENASE COMPLEX, MITOCHONDRIAL"/>
    <property type="match status" value="1"/>
</dbReference>
<evidence type="ECO:0000256" key="1">
    <source>
        <dbReference type="ARBA" id="ARBA00001938"/>
    </source>
</evidence>
<feature type="domain" description="Peripheral subunit-binding (PSBD)" evidence="10">
    <location>
        <begin position="270"/>
        <end position="307"/>
    </location>
</feature>
<dbReference type="InterPro" id="IPR004167">
    <property type="entry name" value="PSBD"/>
</dbReference>
<dbReference type="PROSITE" id="PS51826">
    <property type="entry name" value="PSBD"/>
    <property type="match status" value="1"/>
</dbReference>
<dbReference type="InterPro" id="IPR050743">
    <property type="entry name" value="2-oxoacid_DH_E2_comp"/>
</dbReference>
<feature type="domain" description="Lipoyl-binding" evidence="9">
    <location>
        <begin position="2"/>
        <end position="77"/>
    </location>
</feature>
<dbReference type="InterPro" id="IPR000089">
    <property type="entry name" value="Biotin_lipoyl"/>
</dbReference>
<evidence type="ECO:0000256" key="2">
    <source>
        <dbReference type="ARBA" id="ARBA00007317"/>
    </source>
</evidence>
<dbReference type="SUPFAM" id="SSF47005">
    <property type="entry name" value="Peripheral subunit-binding domain of 2-oxo acid dehydrogenase complex"/>
    <property type="match status" value="1"/>
</dbReference>
<dbReference type="SUPFAM" id="SSF51230">
    <property type="entry name" value="Single hybrid motif"/>
    <property type="match status" value="2"/>
</dbReference>
<dbReference type="CDD" id="cd06849">
    <property type="entry name" value="lipoyl_domain"/>
    <property type="match status" value="2"/>
</dbReference>
<accession>A0ABQ2WRW1</accession>
<gene>
    <name evidence="11" type="primary">bkdB</name>
    <name evidence="11" type="ORF">GCM10008111_24490</name>
</gene>
<evidence type="ECO:0000256" key="5">
    <source>
        <dbReference type="ARBA" id="ARBA00022823"/>
    </source>
</evidence>
<evidence type="ECO:0000313" key="12">
    <source>
        <dbReference type="Proteomes" id="UP000634667"/>
    </source>
</evidence>
<comment type="similarity">
    <text evidence="2 7">Belongs to the 2-oxoacid dehydrogenase family.</text>
</comment>
<name>A0ABQ2WRW1_9ALTE</name>
<dbReference type="Gene3D" id="2.40.50.100">
    <property type="match status" value="2"/>
</dbReference>
<dbReference type="Gene3D" id="3.30.559.10">
    <property type="entry name" value="Chloramphenicol acetyltransferase-like domain"/>
    <property type="match status" value="1"/>
</dbReference>
<feature type="domain" description="Lipoyl-binding" evidence="9">
    <location>
        <begin position="135"/>
        <end position="210"/>
    </location>
</feature>
<dbReference type="SUPFAM" id="SSF52777">
    <property type="entry name" value="CoA-dependent acyltransferases"/>
    <property type="match status" value="1"/>
</dbReference>
<feature type="compositionally biased region" description="Low complexity" evidence="8">
    <location>
        <begin position="237"/>
        <end position="248"/>
    </location>
</feature>
<dbReference type="InterPro" id="IPR023213">
    <property type="entry name" value="CAT-like_dom_sf"/>
</dbReference>
<dbReference type="Pfam" id="PF00198">
    <property type="entry name" value="2-oxoacid_dh"/>
    <property type="match status" value="1"/>
</dbReference>
<protein>
    <recommendedName>
        <fullName evidence="7">Dihydrolipoamide acetyltransferase component of pyruvate dehydrogenase complex</fullName>
        <ecNumber evidence="7">2.3.1.-</ecNumber>
    </recommendedName>
</protein>
<dbReference type="PANTHER" id="PTHR43178">
    <property type="entry name" value="DIHYDROLIPOAMIDE ACETYLTRANSFERASE COMPONENT OF PYRUVATE DEHYDROGENASE COMPLEX"/>
    <property type="match status" value="1"/>
</dbReference>
<dbReference type="Pfam" id="PF00364">
    <property type="entry name" value="Biotin_lipoyl"/>
    <property type="match status" value="2"/>
</dbReference>
<reference evidence="12" key="1">
    <citation type="journal article" date="2019" name="Int. J. Syst. Evol. Microbiol.">
        <title>The Global Catalogue of Microorganisms (GCM) 10K type strain sequencing project: providing services to taxonomists for standard genome sequencing and annotation.</title>
        <authorList>
            <consortium name="The Broad Institute Genomics Platform"/>
            <consortium name="The Broad Institute Genome Sequencing Center for Infectious Disease"/>
            <person name="Wu L."/>
            <person name="Ma J."/>
        </authorList>
    </citation>
    <scope>NUCLEOTIDE SEQUENCE [LARGE SCALE GENOMIC DNA]</scope>
    <source>
        <strain evidence="12">KCTC 23723</strain>
    </source>
</reference>
<keyword evidence="11" id="KW-0670">Pyruvate</keyword>
<evidence type="ECO:0000313" key="11">
    <source>
        <dbReference type="EMBL" id="GGW67540.1"/>
    </source>
</evidence>
<dbReference type="Pfam" id="PF02817">
    <property type="entry name" value="E3_binding"/>
    <property type="match status" value="1"/>
</dbReference>
<evidence type="ECO:0000259" key="10">
    <source>
        <dbReference type="PROSITE" id="PS51826"/>
    </source>
</evidence>
<sequence length="585" mass="61069">MKLDFILPDIGEGIVECEIVEWLVKEGELISEDQPVCDVMTDKALVQIPAVHSGVVSKLYYAKGDIAKVHAPLFEMHLTVDTTAQGADHDLTPMVPGAAASAVASGSVAASGSDHDLTPKVSEVTNASTATGEITEDFILPDIGEGIVECEIVDWLVAEGDNIEEDQPVCDVMTDKALVQIPAKYAGVVSKLYYAKGDIAKVHAPLFAIRRQGEAAASAAASGAALGSDHDLTPKVPGSAAPSGSALGSDHDLTPKVPANSAAAKGVKALASPAVRRLARELSIDIQLVPGSGEKGRVFKDDVHAFAKGGAALAASTSGSGTVSAYGAAAASGAGAASTSGSDHDLTPKAASNRVEPIRGIKAAMARQMSESVSTIPHFTYCEEIDLTELIALRNQLKDQYAKQGVKLTMMPFFMKALSLAINEFPVMNSQPNADCTELTYFSAHNIGVAVDSKVGLLVPNVKGCEQKSIIDIANALSKLTDSAREGRVSPADLKGGTITISNIGAIGGTVATPIINKPEVAIVALGKVQALPRFDANGQVVARQIMQISWSGDHRIIDGGTIARFTNLWKQYLEQPSSMLVAMR</sequence>
<dbReference type="EMBL" id="BMYR01000010">
    <property type="protein sequence ID" value="GGW67540.1"/>
    <property type="molecule type" value="Genomic_DNA"/>
</dbReference>